<evidence type="ECO:0000313" key="1">
    <source>
        <dbReference type="EMBL" id="CAG8657922.1"/>
    </source>
</evidence>
<name>A0A9N9H4I8_9GLOM</name>
<dbReference type="EMBL" id="CAJVPV010011110">
    <property type="protein sequence ID" value="CAG8657922.1"/>
    <property type="molecule type" value="Genomic_DNA"/>
</dbReference>
<dbReference type="OrthoDB" id="2397459at2759"/>
<gene>
    <name evidence="1" type="ORF">AMORRO_LOCUS10273</name>
</gene>
<evidence type="ECO:0000313" key="2">
    <source>
        <dbReference type="Proteomes" id="UP000789342"/>
    </source>
</evidence>
<comment type="caution">
    <text evidence="1">The sequence shown here is derived from an EMBL/GenBank/DDBJ whole genome shotgun (WGS) entry which is preliminary data.</text>
</comment>
<protein>
    <submittedName>
        <fullName evidence="1">4979_t:CDS:1</fullName>
    </submittedName>
</protein>
<reference evidence="1" key="1">
    <citation type="submission" date="2021-06" db="EMBL/GenBank/DDBJ databases">
        <authorList>
            <person name="Kallberg Y."/>
            <person name="Tangrot J."/>
            <person name="Rosling A."/>
        </authorList>
    </citation>
    <scope>NUCLEOTIDE SEQUENCE</scope>
    <source>
        <strain evidence="1">CL551</strain>
    </source>
</reference>
<organism evidence="1 2">
    <name type="scientific">Acaulospora morrowiae</name>
    <dbReference type="NCBI Taxonomy" id="94023"/>
    <lineage>
        <taxon>Eukaryota</taxon>
        <taxon>Fungi</taxon>
        <taxon>Fungi incertae sedis</taxon>
        <taxon>Mucoromycota</taxon>
        <taxon>Glomeromycotina</taxon>
        <taxon>Glomeromycetes</taxon>
        <taxon>Diversisporales</taxon>
        <taxon>Acaulosporaceae</taxon>
        <taxon>Acaulospora</taxon>
    </lineage>
</organism>
<sequence length="322" mass="36025">QSENLSLSPPVPQTIYITDFRNPQISFDDALLQSVKLVLENFNKLSSDKIQDANIRKHVGGILEQVHIFQSLTLDSVNLCSQMANYATDFIEYLQILMEEDVLWEDFIEAMKSQIQSATSNRSGASRLTKGYCDILSSLKNSINELEDYTNYMGLEKKLEQNVEHLKKEQMTHTWAAVGTGITTGAAIVAAPFTGGASLAVVGALGLTSAGAMIGTSVNSVKFGEQAKLSESELRQIIEIRENIGIVMTELVIIIDKFSGFDEFFRLEIEDINRITEKYTPDGDNVNFRISRMKNTSMKRQWSRVCDVFQAYVSQVQPLVKL</sequence>
<accession>A0A9N9H4I8</accession>
<dbReference type="AlphaFoldDB" id="A0A9N9H4I8"/>
<feature type="non-terminal residue" evidence="1">
    <location>
        <position position="322"/>
    </location>
</feature>
<dbReference type="Gene3D" id="1.20.1170.10">
    <property type="match status" value="1"/>
</dbReference>
<keyword evidence="2" id="KW-1185">Reference proteome</keyword>
<proteinExistence type="predicted"/>
<dbReference type="Proteomes" id="UP000789342">
    <property type="component" value="Unassembled WGS sequence"/>
</dbReference>